<dbReference type="InterPro" id="IPR049874">
    <property type="entry name" value="ROK_cs"/>
</dbReference>
<dbReference type="InterPro" id="IPR000600">
    <property type="entry name" value="ROK"/>
</dbReference>
<keyword evidence="6" id="KW-0418">Kinase</keyword>
<keyword evidence="7" id="KW-0067">ATP-binding</keyword>
<sequence length="320" mass="33795">MKYYIGIDLGGTFIKAGVVDENCKVVAKASIPSSVDGNDEALAGRMVECAQKALAELNLTIDDIESVGVGTPGAVDVKTGTVIYSCNLQFENTPLAKYVEERIHKAVYLENDANVAAYGEAIAGAAKGISDVIMITLGTGVGGGIIIDGKIYSGFNGIGGELGHIVIDYNGRACACGRKGCLEAYASASALVKMTQEAMEANPQSKLWEVAKTLDEVNGKTAFDAMRMGDEVGKRLVDDYISYLGCGLANYINIFQPEVLLIGGGICKEGETLLAPLREILKTETYGLESTATTTLKVAELGNDAGTIGAAMLWRMHEKK</sequence>
<dbReference type="PANTHER" id="PTHR18964:SF149">
    <property type="entry name" value="BIFUNCTIONAL UDP-N-ACETYLGLUCOSAMINE 2-EPIMERASE_N-ACETYLMANNOSAMINE KINASE"/>
    <property type="match status" value="1"/>
</dbReference>
<keyword evidence="4" id="KW-0808">Transferase</keyword>
<dbReference type="RefSeq" id="WP_249293649.1">
    <property type="nucleotide sequence ID" value="NZ_JACRSV010000001.1"/>
</dbReference>
<comment type="similarity">
    <text evidence="1">Belongs to the ROK (NagC/XylR) family.</text>
</comment>
<dbReference type="GO" id="GO:0005737">
    <property type="term" value="C:cytoplasm"/>
    <property type="evidence" value="ECO:0007669"/>
    <property type="project" value="InterPro"/>
</dbReference>
<keyword evidence="10" id="KW-1185">Reference proteome</keyword>
<evidence type="ECO:0000313" key="9">
    <source>
        <dbReference type="EMBL" id="MBC8558765.1"/>
    </source>
</evidence>
<dbReference type="Gene3D" id="3.30.420.40">
    <property type="match status" value="2"/>
</dbReference>
<gene>
    <name evidence="9" type="ORF">H8710_01645</name>
</gene>
<dbReference type="Proteomes" id="UP000610760">
    <property type="component" value="Unassembled WGS sequence"/>
</dbReference>
<evidence type="ECO:0000256" key="6">
    <source>
        <dbReference type="ARBA" id="ARBA00022777"/>
    </source>
</evidence>
<proteinExistence type="inferred from homology"/>
<dbReference type="PANTHER" id="PTHR18964">
    <property type="entry name" value="ROK (REPRESSOR, ORF, KINASE) FAMILY"/>
    <property type="match status" value="1"/>
</dbReference>
<evidence type="ECO:0000256" key="2">
    <source>
        <dbReference type="ARBA" id="ARBA00012323"/>
    </source>
</evidence>
<dbReference type="NCBIfam" id="TIGR00744">
    <property type="entry name" value="ROK_glcA_fam"/>
    <property type="match status" value="1"/>
</dbReference>
<comment type="caution">
    <text evidence="9">The sequence shown here is derived from an EMBL/GenBank/DDBJ whole genome shotgun (WGS) entry which is preliminary data.</text>
</comment>
<evidence type="ECO:0000256" key="3">
    <source>
        <dbReference type="ARBA" id="ARBA00014701"/>
    </source>
</evidence>
<dbReference type="InterPro" id="IPR043129">
    <property type="entry name" value="ATPase_NBD"/>
</dbReference>
<dbReference type="GO" id="GO:0005524">
    <property type="term" value="F:ATP binding"/>
    <property type="evidence" value="ECO:0007669"/>
    <property type="project" value="UniProtKB-KW"/>
</dbReference>
<dbReference type="AlphaFoldDB" id="A0A926I5E2"/>
<dbReference type="GO" id="GO:0006096">
    <property type="term" value="P:glycolytic process"/>
    <property type="evidence" value="ECO:0007669"/>
    <property type="project" value="InterPro"/>
</dbReference>
<evidence type="ECO:0000256" key="1">
    <source>
        <dbReference type="ARBA" id="ARBA00006479"/>
    </source>
</evidence>
<evidence type="ECO:0000256" key="5">
    <source>
        <dbReference type="ARBA" id="ARBA00022741"/>
    </source>
</evidence>
<accession>A0A926I5E2</accession>
<evidence type="ECO:0000256" key="4">
    <source>
        <dbReference type="ARBA" id="ARBA00022679"/>
    </source>
</evidence>
<organism evidence="9 10">
    <name type="scientific">Fumia xinanensis</name>
    <dbReference type="NCBI Taxonomy" id="2763659"/>
    <lineage>
        <taxon>Bacteria</taxon>
        <taxon>Bacillati</taxon>
        <taxon>Bacillota</taxon>
        <taxon>Clostridia</taxon>
        <taxon>Eubacteriales</taxon>
        <taxon>Oscillospiraceae</taxon>
        <taxon>Fumia</taxon>
    </lineage>
</organism>
<dbReference type="EMBL" id="JACRSV010000001">
    <property type="protein sequence ID" value="MBC8558765.1"/>
    <property type="molecule type" value="Genomic_DNA"/>
</dbReference>
<dbReference type="PROSITE" id="PS01125">
    <property type="entry name" value="ROK"/>
    <property type="match status" value="1"/>
</dbReference>
<evidence type="ECO:0000256" key="8">
    <source>
        <dbReference type="ARBA" id="ARBA00032386"/>
    </source>
</evidence>
<dbReference type="SUPFAM" id="SSF53067">
    <property type="entry name" value="Actin-like ATPase domain"/>
    <property type="match status" value="1"/>
</dbReference>
<dbReference type="Pfam" id="PF00480">
    <property type="entry name" value="ROK"/>
    <property type="match status" value="1"/>
</dbReference>
<name>A0A926I5E2_9FIRM</name>
<keyword evidence="5" id="KW-0547">Nucleotide-binding</keyword>
<evidence type="ECO:0000313" key="10">
    <source>
        <dbReference type="Proteomes" id="UP000610760"/>
    </source>
</evidence>
<reference evidence="9" key="1">
    <citation type="submission" date="2020-08" db="EMBL/GenBank/DDBJ databases">
        <title>Genome public.</title>
        <authorList>
            <person name="Liu C."/>
            <person name="Sun Q."/>
        </authorList>
    </citation>
    <scope>NUCLEOTIDE SEQUENCE</scope>
    <source>
        <strain evidence="9">NSJ-33</strain>
    </source>
</reference>
<dbReference type="InterPro" id="IPR004654">
    <property type="entry name" value="ROK_glcA"/>
</dbReference>
<dbReference type="EC" id="2.7.1.2" evidence="2"/>
<dbReference type="GO" id="GO:0004340">
    <property type="term" value="F:glucokinase activity"/>
    <property type="evidence" value="ECO:0007669"/>
    <property type="project" value="UniProtKB-EC"/>
</dbReference>
<protein>
    <recommendedName>
        <fullName evidence="3">Glucokinase</fullName>
        <ecNumber evidence="2">2.7.1.2</ecNumber>
    </recommendedName>
    <alternativeName>
        <fullName evidence="8">Glucose kinase</fullName>
    </alternativeName>
</protein>
<evidence type="ECO:0000256" key="7">
    <source>
        <dbReference type="ARBA" id="ARBA00022840"/>
    </source>
</evidence>